<dbReference type="Pfam" id="PF25209">
    <property type="entry name" value="Phage_capsid_4"/>
    <property type="match status" value="1"/>
</dbReference>
<sequence>MLTYPAEAHGVDANKPTLTVNALLKAPTVLQKRIITPSQNFLSDELFRPGTTESGVVIFNRAKKEDIYPSRGDVEQIEPGAEFPMVDVDEEGAEMALSTKFGAGYQVTDEARSRNQLNVITKGNLKVRNALLRQDAYRCLAAFRGAVPTVNAVDVWTSPRAWREDILRNIAGVRSLGLGYNPNTVIISPNTATELMLLPELDGLLPREDANRSPLYNPSLSGLLNVNWLVNEFADDNEAIILETKMTGMNVVEKPYGVEVVREGTRKRDFVLADKWSVPVIDEPESALVVTGIKGA</sequence>
<gene>
    <name evidence="1" type="primary">10</name>
    <name evidence="1" type="ORF">SEA_SICARIUS2_10</name>
</gene>
<name>A0A8F3E8E4_9CAUD</name>
<reference evidence="1" key="1">
    <citation type="submission" date="2021-04" db="EMBL/GenBank/DDBJ databases">
        <authorList>
            <person name="Black C."/>
            <person name="Barkhordar M.H."/>
            <person name="Chen C."/>
            <person name="Chin S.C."/>
            <person name="Fang R."/>
            <person name="Fontenot L.A."/>
            <person name="Fulinara C.P."/>
            <person name="Gaeta R."/>
            <person name="Hong M.-L.O."/>
            <person name="Jiang B.L."/>
            <person name="Kapinos A."/>
            <person name="Komaranchath M."/>
            <person name="Lan W.C."/>
            <person name="Mirjafari-Firoozabadi S.-A."/>
            <person name="Padua J.-W.P."/>
            <person name="Ramarapu R."/>
            <person name="Santana M.G."/>
            <person name="Shaffer R.D."/>
            <person name="Soumakis M."/>
            <person name="Torres N.C."/>
            <person name="Tseng A."/>
            <person name="Venkatesh S."/>
            <person name="Wang V."/>
            <person name="Yanovsky A.O."/>
            <person name="Nguyen M.A."/>
            <person name="Swift C.M."/>
            <person name="Mayet R.A."/>
            <person name="Chen A."/>
            <person name="Demo S."/>
            <person name="Tse V.Y."/>
            <person name="Garlena R.A."/>
            <person name="Russell D.A."/>
            <person name="Pope W.H."/>
            <person name="Jacobs-Sera D."/>
            <person name="Hatfull G.F."/>
            <person name="Reddi K."/>
            <person name="Moberg-Parker J."/>
            <person name="Freise A.C."/>
        </authorList>
    </citation>
    <scope>NUCLEOTIDE SEQUENCE</scope>
</reference>
<evidence type="ECO:0000313" key="1">
    <source>
        <dbReference type="EMBL" id="QWY81915.1"/>
    </source>
</evidence>
<accession>A0A8F3E8E4</accession>
<dbReference type="Proteomes" id="UP000693758">
    <property type="component" value="Segment"/>
</dbReference>
<keyword evidence="2" id="KW-1185">Reference proteome</keyword>
<organism evidence="1 2">
    <name type="scientific">Arthrobacter phage Sicarius2</name>
    <dbReference type="NCBI Taxonomy" id="2836090"/>
    <lineage>
        <taxon>Viruses</taxon>
        <taxon>Duplodnaviria</taxon>
        <taxon>Heunggongvirae</taxon>
        <taxon>Uroviricota</taxon>
        <taxon>Caudoviricetes</taxon>
        <taxon>Berryhillviridae</taxon>
        <taxon>Sicariusvirus</taxon>
        <taxon>Sicariusvirus sicarius2</taxon>
    </lineage>
</organism>
<protein>
    <submittedName>
        <fullName evidence="1">Major capsid protein</fullName>
    </submittedName>
</protein>
<dbReference type="EMBL" id="MW862982">
    <property type="protein sequence ID" value="QWY81915.1"/>
    <property type="molecule type" value="Genomic_DNA"/>
</dbReference>
<evidence type="ECO:0000313" key="2">
    <source>
        <dbReference type="Proteomes" id="UP000693758"/>
    </source>
</evidence>
<proteinExistence type="predicted"/>